<evidence type="ECO:0008006" key="3">
    <source>
        <dbReference type="Google" id="ProtNLM"/>
    </source>
</evidence>
<proteinExistence type="predicted"/>
<dbReference type="AlphaFoldDB" id="A0AAW9S4P5"/>
<comment type="caution">
    <text evidence="1">The sequence shown here is derived from an EMBL/GenBank/DDBJ whole genome shotgun (WGS) entry which is preliminary data.</text>
</comment>
<organism evidence="1 2">
    <name type="scientific">Microbaculum marinum</name>
    <dbReference type="NCBI Taxonomy" id="1764581"/>
    <lineage>
        <taxon>Bacteria</taxon>
        <taxon>Pseudomonadati</taxon>
        <taxon>Pseudomonadota</taxon>
        <taxon>Alphaproteobacteria</taxon>
        <taxon>Hyphomicrobiales</taxon>
        <taxon>Tepidamorphaceae</taxon>
        <taxon>Microbaculum</taxon>
    </lineage>
</organism>
<gene>
    <name evidence="1" type="ORF">V3328_24810</name>
</gene>
<name>A0AAW9S4P5_9HYPH</name>
<protein>
    <recommendedName>
        <fullName evidence="3">ABM domain-containing protein</fullName>
    </recommendedName>
</protein>
<dbReference type="Proteomes" id="UP001378188">
    <property type="component" value="Unassembled WGS sequence"/>
</dbReference>
<evidence type="ECO:0000313" key="1">
    <source>
        <dbReference type="EMBL" id="MEJ8574721.1"/>
    </source>
</evidence>
<dbReference type="InterPro" id="IPR011008">
    <property type="entry name" value="Dimeric_a/b-barrel"/>
</dbReference>
<dbReference type="EMBL" id="JAZHOF010000013">
    <property type="protein sequence ID" value="MEJ8574721.1"/>
    <property type="molecule type" value="Genomic_DNA"/>
</dbReference>
<evidence type="ECO:0000313" key="2">
    <source>
        <dbReference type="Proteomes" id="UP001378188"/>
    </source>
</evidence>
<sequence>MDRLETREASIFAVVTRVKVKPGKLDECAALFRATNASLIELEHDWVNALFLADRANSVATIVAIWRSVDSYNSFIRGNRFSEVMQQVGRYFDGEPETSVNEVLVDMSWPAGAGASNIAIGPE</sequence>
<reference evidence="1 2" key="1">
    <citation type="submission" date="2024-02" db="EMBL/GenBank/DDBJ databases">
        <title>Genome analysis and characterization of Microbaculum marinisediminis sp. nov., isolated from marine sediment.</title>
        <authorList>
            <person name="Du Z.-J."/>
            <person name="Ye Y.-Q."/>
            <person name="Zhang Z.-R."/>
            <person name="Yuan S.-M."/>
            <person name="Zhang X.-Y."/>
        </authorList>
    </citation>
    <scope>NUCLEOTIDE SEQUENCE [LARGE SCALE GENOMIC DNA]</scope>
    <source>
        <strain evidence="1 2">SDUM1044001</strain>
    </source>
</reference>
<dbReference type="SUPFAM" id="SSF54909">
    <property type="entry name" value="Dimeric alpha+beta barrel"/>
    <property type="match status" value="1"/>
</dbReference>
<keyword evidence="2" id="KW-1185">Reference proteome</keyword>
<dbReference type="Gene3D" id="3.30.70.100">
    <property type="match status" value="1"/>
</dbReference>
<dbReference type="RefSeq" id="WP_340332421.1">
    <property type="nucleotide sequence ID" value="NZ_JAZHOF010000013.1"/>
</dbReference>
<accession>A0AAW9S4P5</accession>